<reference evidence="2" key="1">
    <citation type="submission" date="2016-10" db="EMBL/GenBank/DDBJ databases">
        <authorList>
            <person name="Benchimol M."/>
            <person name="Almeida L.G."/>
            <person name="Vasconcelos A.T."/>
            <person name="Perreira-Neves A."/>
            <person name="Rosa I.A."/>
            <person name="Tasca T."/>
            <person name="Bogo M.R."/>
            <person name="de Souza W."/>
        </authorList>
    </citation>
    <scope>NUCLEOTIDE SEQUENCE [LARGE SCALE GENOMIC DNA]</scope>
    <source>
        <strain evidence="2">K</strain>
    </source>
</reference>
<protein>
    <submittedName>
        <fullName evidence="2">Uncharacterized protein</fullName>
    </submittedName>
</protein>
<evidence type="ECO:0000313" key="3">
    <source>
        <dbReference type="Proteomes" id="UP000179807"/>
    </source>
</evidence>
<accession>A0A1J4K8J3</accession>
<dbReference type="Gene3D" id="1.25.10.10">
    <property type="entry name" value="Leucine-rich Repeat Variant"/>
    <property type="match status" value="1"/>
</dbReference>
<name>A0A1J4K8J3_9EUKA</name>
<dbReference type="Proteomes" id="UP000179807">
    <property type="component" value="Unassembled WGS sequence"/>
</dbReference>
<dbReference type="InterPro" id="IPR011989">
    <property type="entry name" value="ARM-like"/>
</dbReference>
<evidence type="ECO:0000313" key="2">
    <source>
        <dbReference type="EMBL" id="OHT05749.1"/>
    </source>
</evidence>
<organism evidence="2 3">
    <name type="scientific">Tritrichomonas foetus</name>
    <dbReference type="NCBI Taxonomy" id="1144522"/>
    <lineage>
        <taxon>Eukaryota</taxon>
        <taxon>Metamonada</taxon>
        <taxon>Parabasalia</taxon>
        <taxon>Tritrichomonadida</taxon>
        <taxon>Tritrichomonadidae</taxon>
        <taxon>Tritrichomonas</taxon>
    </lineage>
</organism>
<proteinExistence type="predicted"/>
<dbReference type="VEuPathDB" id="TrichDB:TRFO_26418"/>
<comment type="caution">
    <text evidence="2">The sequence shown here is derived from an EMBL/GenBank/DDBJ whole genome shotgun (WGS) entry which is preliminary data.</text>
</comment>
<sequence>MEKVRHSRNIQILIGQMINFKHTPDLKDARKETLDAHNGKNDPNDQIDINPTFQVIHHFVTNELIDDNDSLNQALTTLLEYFNYAKDNKNVNVEFPALIENLLILFMFGNIVEDTEILLLKCFWFLTYFLSDEKNQRYFDNNQFINKLISYLQNPCFQTSLAANTLSHLINSNFMTIDIPLFFSLAGNIENINDRAYFLFTLSKIDKGNIEKSEWRIEFIHGIFMSINLEDKDNVTYSFYSLSNILDDISESFNSPNCKSNEILNIQKTLSSIFTSILPNICKLLNNPEVLKPTVSLIQKLIECNACLEFFTSHDFVSSLFFIIYQNENPDLFNDKILSLLSLIFMRNHQLVSPEFLEKLIQLSFDGSFKVRKSSLLFINEMIDIIIEINPPCLSSFSLYEFITDLLFSANSDIVHSLLDCMSKLLSSNSNFREYILETENLEEDIIEELERISDEMENSEIDRLIYYIKNSITGRKIRDYERPFM</sequence>
<dbReference type="SUPFAM" id="SSF48371">
    <property type="entry name" value="ARM repeat"/>
    <property type="match status" value="1"/>
</dbReference>
<dbReference type="AlphaFoldDB" id="A0A1J4K8J3"/>
<dbReference type="GeneID" id="94839640"/>
<dbReference type="InterPro" id="IPR016024">
    <property type="entry name" value="ARM-type_fold"/>
</dbReference>
<keyword evidence="3" id="KW-1185">Reference proteome</keyword>
<dbReference type="RefSeq" id="XP_068358885.1">
    <property type="nucleotide sequence ID" value="XM_068504936.1"/>
</dbReference>
<keyword evidence="1" id="KW-0175">Coiled coil</keyword>
<evidence type="ECO:0000256" key="1">
    <source>
        <dbReference type="SAM" id="Coils"/>
    </source>
</evidence>
<feature type="coiled-coil region" evidence="1">
    <location>
        <begin position="436"/>
        <end position="463"/>
    </location>
</feature>
<gene>
    <name evidence="2" type="ORF">TRFO_26418</name>
</gene>
<dbReference type="EMBL" id="MLAK01000747">
    <property type="protein sequence ID" value="OHT05749.1"/>
    <property type="molecule type" value="Genomic_DNA"/>
</dbReference>